<organism evidence="2">
    <name type="scientific">marine metagenome</name>
    <dbReference type="NCBI Taxonomy" id="408172"/>
    <lineage>
        <taxon>unclassified sequences</taxon>
        <taxon>metagenomes</taxon>
        <taxon>ecological metagenomes</taxon>
    </lineage>
</organism>
<accession>A0A381WN24</accession>
<dbReference type="InterPro" id="IPR036498">
    <property type="entry name" value="Nfu/NifU_N_sf"/>
</dbReference>
<dbReference type="AlphaFoldDB" id="A0A381WN24"/>
<dbReference type="SMART" id="SM00932">
    <property type="entry name" value="Nfu_N"/>
    <property type="match status" value="1"/>
</dbReference>
<dbReference type="EMBL" id="UINC01012306">
    <property type="protein sequence ID" value="SVA53822.1"/>
    <property type="molecule type" value="Genomic_DNA"/>
</dbReference>
<name>A0A381WN24_9ZZZZ</name>
<dbReference type="Pfam" id="PF08712">
    <property type="entry name" value="Nfu_N"/>
    <property type="match status" value="1"/>
</dbReference>
<protein>
    <recommendedName>
        <fullName evidence="1">Scaffold protein Nfu/NifU N-terminal domain-containing protein</fullName>
    </recommendedName>
</protein>
<reference evidence="2" key="1">
    <citation type="submission" date="2018-05" db="EMBL/GenBank/DDBJ databases">
        <authorList>
            <person name="Lanie J.A."/>
            <person name="Ng W.-L."/>
            <person name="Kazmierczak K.M."/>
            <person name="Andrzejewski T.M."/>
            <person name="Davidsen T.M."/>
            <person name="Wayne K.J."/>
            <person name="Tettelin H."/>
            <person name="Glass J.I."/>
            <person name="Rusch D."/>
            <person name="Podicherti R."/>
            <person name="Tsui H.-C.T."/>
            <person name="Winkler M.E."/>
        </authorList>
    </citation>
    <scope>NUCLEOTIDE SEQUENCE</scope>
</reference>
<feature type="domain" description="Scaffold protein Nfu/NifU N-terminal" evidence="1">
    <location>
        <begin position="15"/>
        <end position="99"/>
    </location>
</feature>
<sequence length="102" mass="11267">MALDKRRLKPMSVSVTVNTTPNEHALKFSVNKKILDSGYKTFNSMEEAKDFPVAAKIFENADVASIFIMAEAEGVFISVTKTTEANWNDLKNEIVASINAVL</sequence>
<dbReference type="SUPFAM" id="SSF110836">
    <property type="entry name" value="Hypothetical protein SAV1430"/>
    <property type="match status" value="1"/>
</dbReference>
<dbReference type="Gene3D" id="3.30.1370.70">
    <property type="entry name" value="Scaffold protein Nfu/NifU, N-terminal domain"/>
    <property type="match status" value="1"/>
</dbReference>
<evidence type="ECO:0000259" key="1">
    <source>
        <dbReference type="SMART" id="SM00932"/>
    </source>
</evidence>
<gene>
    <name evidence="2" type="ORF">METZ01_LOCUS106676</name>
</gene>
<proteinExistence type="predicted"/>
<dbReference type="InterPro" id="IPR014824">
    <property type="entry name" value="Nfu/NifU_N"/>
</dbReference>
<evidence type="ECO:0000313" key="2">
    <source>
        <dbReference type="EMBL" id="SVA53822.1"/>
    </source>
</evidence>